<organism evidence="2 3">
    <name type="scientific">Massilia aurea</name>
    <dbReference type="NCBI Taxonomy" id="373040"/>
    <lineage>
        <taxon>Bacteria</taxon>
        <taxon>Pseudomonadati</taxon>
        <taxon>Pseudomonadota</taxon>
        <taxon>Betaproteobacteria</taxon>
        <taxon>Burkholderiales</taxon>
        <taxon>Oxalobacteraceae</taxon>
        <taxon>Telluria group</taxon>
        <taxon>Massilia</taxon>
    </lineage>
</organism>
<evidence type="ECO:0000313" key="2">
    <source>
        <dbReference type="EMBL" id="RNF32076.1"/>
    </source>
</evidence>
<keyword evidence="1" id="KW-0732">Signal</keyword>
<dbReference type="InterPro" id="IPR007446">
    <property type="entry name" value="PilP"/>
</dbReference>
<evidence type="ECO:0000256" key="1">
    <source>
        <dbReference type="SAM" id="SignalP"/>
    </source>
</evidence>
<sequence length="179" mass="19843">MMRARVTALLLASGLLAACGDGGVGETRAWMKQVEKQTVPKVKPLPEPKTFEPYGYDARQAPDPFDPGKLLGEMARMAQASGNANQPDLERPKELLETFPLDMMRMVGTMQKGGVTYALVQVERSLYRVRSGQRIGQNYGRITRVSEGAIEIRESVQDATGDWVERMAHIELQHRAAAK</sequence>
<gene>
    <name evidence="2" type="ORF">NM04_03680</name>
</gene>
<reference evidence="2" key="1">
    <citation type="submission" date="2014-10" db="EMBL/GenBank/DDBJ databases">
        <title>Massilia sp. genome.</title>
        <authorList>
            <person name="Xu B."/>
            <person name="Dai L."/>
            <person name="Huang Z."/>
        </authorList>
    </citation>
    <scope>NUCLEOTIDE SEQUENCE [LARGE SCALE GENOMIC DNA]</scope>
    <source>
        <strain evidence="2">CFS-1</strain>
    </source>
</reference>
<dbReference type="OrthoDB" id="5296580at2"/>
<dbReference type="AlphaFoldDB" id="A0A422QQ35"/>
<dbReference type="Proteomes" id="UP000283254">
    <property type="component" value="Unassembled WGS sequence"/>
</dbReference>
<keyword evidence="3" id="KW-1185">Reference proteome</keyword>
<dbReference type="EMBL" id="JSAB01000030">
    <property type="protein sequence ID" value="RNF32076.1"/>
    <property type="molecule type" value="Genomic_DNA"/>
</dbReference>
<dbReference type="Gene3D" id="2.30.30.830">
    <property type="match status" value="1"/>
</dbReference>
<feature type="chain" id="PRO_5019165419" evidence="1">
    <location>
        <begin position="18"/>
        <end position="179"/>
    </location>
</feature>
<name>A0A422QQ35_9BURK</name>
<protein>
    <submittedName>
        <fullName evidence="2">Pilus assembly protein PilP</fullName>
    </submittedName>
</protein>
<comment type="caution">
    <text evidence="2">The sequence shown here is derived from an EMBL/GenBank/DDBJ whole genome shotgun (WGS) entry which is preliminary data.</text>
</comment>
<evidence type="ECO:0000313" key="3">
    <source>
        <dbReference type="Proteomes" id="UP000283254"/>
    </source>
</evidence>
<feature type="signal peptide" evidence="1">
    <location>
        <begin position="1"/>
        <end position="17"/>
    </location>
</feature>
<proteinExistence type="predicted"/>
<accession>A0A422QQ35</accession>
<dbReference type="Pfam" id="PF04351">
    <property type="entry name" value="PilP"/>
    <property type="match status" value="1"/>
</dbReference>
<dbReference type="PIRSF" id="PIRSF016481">
    <property type="entry name" value="Pilus_assembly_PilP"/>
    <property type="match status" value="1"/>
</dbReference>
<dbReference type="PROSITE" id="PS51257">
    <property type="entry name" value="PROKAR_LIPOPROTEIN"/>
    <property type="match status" value="1"/>
</dbReference>